<gene>
    <name evidence="1" type="ORF">EV652_114229</name>
</gene>
<dbReference type="Gene3D" id="3.30.460.40">
    <property type="match status" value="1"/>
</dbReference>
<evidence type="ECO:0000313" key="1">
    <source>
        <dbReference type="EMBL" id="TCO19248.1"/>
    </source>
</evidence>
<dbReference type="AlphaFoldDB" id="A0A4R2H2Q7"/>
<keyword evidence="1" id="KW-0808">Transferase</keyword>
<dbReference type="InterPro" id="IPR019646">
    <property type="entry name" value="Aminoglyc_AdlTrfase"/>
</dbReference>
<protein>
    <submittedName>
        <fullName evidence="1">Lincosamide nucleotidyltransferase A/C/D/E</fullName>
    </submittedName>
</protein>
<dbReference type="Pfam" id="PF10706">
    <property type="entry name" value="Aminoglyc_resit"/>
    <property type="match status" value="1"/>
</dbReference>
<organism evidence="1 2">
    <name type="scientific">Kribbella steppae</name>
    <dbReference type="NCBI Taxonomy" id="2512223"/>
    <lineage>
        <taxon>Bacteria</taxon>
        <taxon>Bacillati</taxon>
        <taxon>Actinomycetota</taxon>
        <taxon>Actinomycetes</taxon>
        <taxon>Propionibacteriales</taxon>
        <taxon>Kribbellaceae</taxon>
        <taxon>Kribbella</taxon>
    </lineage>
</organism>
<accession>A0A4R2H2Q7</accession>
<dbReference type="EMBL" id="SLWN01000014">
    <property type="protein sequence ID" value="TCO19248.1"/>
    <property type="molecule type" value="Genomic_DNA"/>
</dbReference>
<name>A0A4R2H2Q7_9ACTN</name>
<proteinExistence type="predicted"/>
<dbReference type="GO" id="GO:0016740">
    <property type="term" value="F:transferase activity"/>
    <property type="evidence" value="ECO:0007669"/>
    <property type="project" value="UniProtKB-KW"/>
</dbReference>
<reference evidence="1 2" key="1">
    <citation type="journal article" date="2015" name="Stand. Genomic Sci.">
        <title>Genomic Encyclopedia of Bacterial and Archaeal Type Strains, Phase III: the genomes of soil and plant-associated and newly described type strains.</title>
        <authorList>
            <person name="Whitman W.B."/>
            <person name="Woyke T."/>
            <person name="Klenk H.P."/>
            <person name="Zhou Y."/>
            <person name="Lilburn T.G."/>
            <person name="Beck B.J."/>
            <person name="De Vos P."/>
            <person name="Vandamme P."/>
            <person name="Eisen J.A."/>
            <person name="Garrity G."/>
            <person name="Hugenholtz P."/>
            <person name="Kyrpides N.C."/>
        </authorList>
    </citation>
    <scope>NUCLEOTIDE SEQUENCE [LARGE SCALE GENOMIC DNA]</scope>
    <source>
        <strain evidence="1 2">VKM Ac-2572</strain>
    </source>
</reference>
<dbReference type="Proteomes" id="UP000294508">
    <property type="component" value="Unassembled WGS sequence"/>
</dbReference>
<keyword evidence="2" id="KW-1185">Reference proteome</keyword>
<comment type="caution">
    <text evidence="1">The sequence shown here is derived from an EMBL/GenBank/DDBJ whole genome shotgun (WGS) entry which is preliminary data.</text>
</comment>
<evidence type="ECO:0000313" key="2">
    <source>
        <dbReference type="Proteomes" id="UP000294508"/>
    </source>
</evidence>
<sequence>MLVRMTVMTAERVLSLLDLLSAADLDIWVDGGWGVDALVGRQTREHSDLDLGVARPHLDEVIAVLATAGYAVTDARYIEVTVQLTHTKEGHRVDLHPSTPLPYGGTEQLDFDGNAHYLPPPAVGHIAGRQVRCMPLITQFHTHQGYDLRPKDHHDLELLHSLADQLT</sequence>